<dbReference type="AlphaFoldDB" id="A0A2L0HBY9"/>
<dbReference type="InterPro" id="IPR001926">
    <property type="entry name" value="TrpB-like_PALP"/>
</dbReference>
<evidence type="ECO:0000259" key="3">
    <source>
        <dbReference type="Pfam" id="PF00291"/>
    </source>
</evidence>
<evidence type="ECO:0000256" key="2">
    <source>
        <dbReference type="ARBA" id="ARBA00022898"/>
    </source>
</evidence>
<gene>
    <name evidence="4" type="ORF">NXT3_PB00355</name>
</gene>
<dbReference type="Pfam" id="PF00291">
    <property type="entry name" value="PALP"/>
    <property type="match status" value="1"/>
</dbReference>
<dbReference type="PANTHER" id="PTHR10314">
    <property type="entry name" value="CYSTATHIONINE BETA-SYNTHASE"/>
    <property type="match status" value="1"/>
</dbReference>
<keyword evidence="4" id="KW-0614">Plasmid</keyword>
<evidence type="ECO:0000313" key="4">
    <source>
        <dbReference type="EMBL" id="AUX79010.1"/>
    </source>
</evidence>
<organism evidence="4 5">
    <name type="scientific">Rhizobium fredii</name>
    <name type="common">Sinorhizobium fredii</name>
    <dbReference type="NCBI Taxonomy" id="380"/>
    <lineage>
        <taxon>Bacteria</taxon>
        <taxon>Pseudomonadati</taxon>
        <taxon>Pseudomonadota</taxon>
        <taxon>Alphaproteobacteria</taxon>
        <taxon>Hyphomicrobiales</taxon>
        <taxon>Rhizobiaceae</taxon>
        <taxon>Sinorhizobium/Ensifer group</taxon>
        <taxon>Sinorhizobium</taxon>
    </lineage>
</organism>
<proteinExistence type="predicted"/>
<reference evidence="4 5" key="1">
    <citation type="submission" date="2017-10" db="EMBL/GenBank/DDBJ databases">
        <title>Analysis of the genome sequences of Rhizobium populations associated to common bean (phaseolus vulgaris).</title>
        <authorList>
            <person name="Bustos P."/>
            <person name="Santamaria R.I."/>
            <person name="Miranda-Sanchez F."/>
            <person name="Perez-Carrascal O."/>
            <person name="Juarez S."/>
            <person name="Lozano L."/>
            <person name="Martinez-Flores I."/>
            <person name="Vinuesa P."/>
            <person name="Martinez-Romero E."/>
            <person name="Cevallos M.A."/>
            <person name="Romero D."/>
            <person name="Davila G."/>
            <person name="Gonzalez V."/>
        </authorList>
    </citation>
    <scope>NUCLEOTIDE SEQUENCE [LARGE SCALE GENOMIC DNA]</scope>
    <source>
        <strain evidence="4 5">NXT3</strain>
        <plasmid evidence="5">Plasmid psfrenxt3b</plasmid>
    </source>
</reference>
<protein>
    <submittedName>
        <fullName evidence="4">Cystathionine beta-synthase/cysteine synthase-like protein</fullName>
    </submittedName>
</protein>
<accession>A0A2L0HBY9</accession>
<dbReference type="Proteomes" id="UP000239340">
    <property type="component" value="Plasmid pSfreNXT3b"/>
</dbReference>
<dbReference type="EMBL" id="CP024309">
    <property type="protein sequence ID" value="AUX79010.1"/>
    <property type="molecule type" value="Genomic_DNA"/>
</dbReference>
<dbReference type="Gene3D" id="3.40.50.1100">
    <property type="match status" value="2"/>
</dbReference>
<sequence length="360" mass="40408">MRTVREHLHREHLPFSSYSDAYSLPRIIRCGTNLYLAQFAFMKLLPAKYILEQALNRRTLKPDAKVLETSSGTFALGLAVVCREIGLQLEIFTDPVMDRALETRLRSLGAEVFVVTEKAREGGYQRSRLDALHARMTQFGHSCFWPRQYETPDNPAAYKDFADQISEMLGAAVTLVGSVGSGGSTCGTIERLRQKSPAARLIGVDTFNSVIFCQPDGERKLRGLGNSLVPKNVKHELYDEVHFISASLAFAATRALHQRHAIFAGPTSGASYVVGHWRARQFPKETVVVICPDEGHRYVEAVYDHEGLKQNGSSDQGILLDAPASEEHPVTAFPPWNRYFWNRRSREAVLNELESFDEPR</sequence>
<dbReference type="InterPro" id="IPR036052">
    <property type="entry name" value="TrpB-like_PALP_sf"/>
</dbReference>
<comment type="cofactor">
    <cofactor evidence="1">
        <name>pyridoxal 5'-phosphate</name>
        <dbReference type="ChEBI" id="CHEBI:597326"/>
    </cofactor>
</comment>
<name>A0A2L0HBY9_RHIFR</name>
<dbReference type="CDD" id="cd01561">
    <property type="entry name" value="CBS_like"/>
    <property type="match status" value="1"/>
</dbReference>
<evidence type="ECO:0000256" key="1">
    <source>
        <dbReference type="ARBA" id="ARBA00001933"/>
    </source>
</evidence>
<keyword evidence="2" id="KW-0663">Pyridoxal phosphate</keyword>
<evidence type="ECO:0000313" key="5">
    <source>
        <dbReference type="Proteomes" id="UP000239340"/>
    </source>
</evidence>
<geneLocation type="plasmid" evidence="5">
    <name>psfrenxt3b</name>
</geneLocation>
<feature type="domain" description="Tryptophan synthase beta chain-like PALP" evidence="3">
    <location>
        <begin position="42"/>
        <end position="293"/>
    </location>
</feature>
<dbReference type="SUPFAM" id="SSF53686">
    <property type="entry name" value="Tryptophan synthase beta subunit-like PLP-dependent enzymes"/>
    <property type="match status" value="1"/>
</dbReference>
<dbReference type="InterPro" id="IPR050214">
    <property type="entry name" value="Cys_Synth/Cystath_Beta-Synth"/>
</dbReference>
<dbReference type="GO" id="GO:1901605">
    <property type="term" value="P:alpha-amino acid metabolic process"/>
    <property type="evidence" value="ECO:0007669"/>
    <property type="project" value="UniProtKB-ARBA"/>
</dbReference>